<dbReference type="SMART" id="SM00454">
    <property type="entry name" value="SAM"/>
    <property type="match status" value="1"/>
</dbReference>
<dbReference type="SUPFAM" id="SSF47769">
    <property type="entry name" value="SAM/Pointed domain"/>
    <property type="match status" value="1"/>
</dbReference>
<dbReference type="InterPro" id="IPR052268">
    <property type="entry name" value="SAM_domain-containing_protein"/>
</dbReference>
<protein>
    <recommendedName>
        <fullName evidence="1">SAM domain-containing protein</fullName>
    </recommendedName>
</protein>
<dbReference type="InterPro" id="IPR013761">
    <property type="entry name" value="SAM/pointed_sf"/>
</dbReference>
<proteinExistence type="predicted"/>
<feature type="non-terminal residue" evidence="2">
    <location>
        <position position="1"/>
    </location>
</feature>
<dbReference type="PANTHER" id="PTHR20843">
    <property type="entry name" value="STERILE ALPHA MOTIF DOMAIN CONTAINING PROTEIN 10"/>
    <property type="match status" value="1"/>
</dbReference>
<organism evidence="2">
    <name type="scientific">Tetraselmis sp. GSL018</name>
    <dbReference type="NCBI Taxonomy" id="582737"/>
    <lineage>
        <taxon>Eukaryota</taxon>
        <taxon>Viridiplantae</taxon>
        <taxon>Chlorophyta</taxon>
        <taxon>core chlorophytes</taxon>
        <taxon>Chlorodendrophyceae</taxon>
        <taxon>Chlorodendrales</taxon>
        <taxon>Chlorodendraceae</taxon>
        <taxon>Tetraselmis</taxon>
    </lineage>
</organism>
<sequence>DYSDVKLWGIQDVCKWLKEIGHEEYEESFLKACIDGTFLLELSGRDLCLLGVDNELHRKHILLRVKELLQPTSNRLLALQQKEQLIESEMQAVRLLFDRCQTRESEVRLQRHLQNERKGHSGDFRRVHIIQRRYIYDSLSSPFSRDVLIWSCCGSRDASSTECLPPGERLAAFSPDSLCAASYSVHNNPYIVQEYKLCQVFPAECRWTHIPLEDHGIPYIPGCNVAGRKCINCDELTLE</sequence>
<dbReference type="PROSITE" id="PS50105">
    <property type="entry name" value="SAM_DOMAIN"/>
    <property type="match status" value="1"/>
</dbReference>
<gene>
    <name evidence="2" type="ORF">TSPGSL018_16104</name>
</gene>
<evidence type="ECO:0000259" key="1">
    <source>
        <dbReference type="PROSITE" id="PS50105"/>
    </source>
</evidence>
<dbReference type="PANTHER" id="PTHR20843:SF0">
    <property type="entry name" value="PROTEIN AVEUGLE"/>
    <property type="match status" value="1"/>
</dbReference>
<dbReference type="EMBL" id="GBEZ01007386">
    <property type="protein sequence ID" value="JAC78072.1"/>
    <property type="molecule type" value="Transcribed_RNA"/>
</dbReference>
<evidence type="ECO:0000313" key="2">
    <source>
        <dbReference type="EMBL" id="JAC78072.1"/>
    </source>
</evidence>
<feature type="domain" description="SAM" evidence="1">
    <location>
        <begin position="8"/>
        <end position="71"/>
    </location>
</feature>
<dbReference type="AlphaFoldDB" id="A0A061RYV1"/>
<dbReference type="Pfam" id="PF00536">
    <property type="entry name" value="SAM_1"/>
    <property type="match status" value="1"/>
</dbReference>
<name>A0A061RYV1_9CHLO</name>
<dbReference type="InterPro" id="IPR001660">
    <property type="entry name" value="SAM"/>
</dbReference>
<dbReference type="GO" id="GO:0007169">
    <property type="term" value="P:cell surface receptor protein tyrosine kinase signaling pathway"/>
    <property type="evidence" value="ECO:0007669"/>
    <property type="project" value="TreeGrafter"/>
</dbReference>
<accession>A0A061RYV1</accession>
<dbReference type="Gene3D" id="1.10.150.50">
    <property type="entry name" value="Transcription Factor, Ets-1"/>
    <property type="match status" value="1"/>
</dbReference>
<reference evidence="2" key="1">
    <citation type="submission" date="2014-05" db="EMBL/GenBank/DDBJ databases">
        <title>The transcriptome of the halophilic microalga Tetraselmis sp. GSL018 isolated from the Great Salt Lake, Utah.</title>
        <authorList>
            <person name="Jinkerson R.E."/>
            <person name="D'Adamo S."/>
            <person name="Posewitz M.C."/>
        </authorList>
    </citation>
    <scope>NUCLEOTIDE SEQUENCE</scope>
    <source>
        <strain evidence="2">GSL018</strain>
    </source>
</reference>
<dbReference type="GO" id="GO:0009898">
    <property type="term" value="C:cytoplasmic side of plasma membrane"/>
    <property type="evidence" value="ECO:0007669"/>
    <property type="project" value="TreeGrafter"/>
</dbReference>